<feature type="compositionally biased region" description="Basic and acidic residues" evidence="1">
    <location>
        <begin position="368"/>
        <end position="381"/>
    </location>
</feature>
<feature type="region of interest" description="Disordered" evidence="1">
    <location>
        <begin position="350"/>
        <end position="381"/>
    </location>
</feature>
<keyword evidence="2" id="KW-0732">Signal</keyword>
<dbReference type="InterPro" id="IPR001466">
    <property type="entry name" value="Beta-lactam-related"/>
</dbReference>
<proteinExistence type="predicted"/>
<keyword evidence="5" id="KW-1185">Reference proteome</keyword>
<dbReference type="Gene3D" id="3.40.710.10">
    <property type="entry name" value="DD-peptidase/beta-lactamase superfamily"/>
    <property type="match status" value="1"/>
</dbReference>
<evidence type="ECO:0000313" key="4">
    <source>
        <dbReference type="EMBL" id="QZO00807.1"/>
    </source>
</evidence>
<accession>A0A9E6RAV5</accession>
<evidence type="ECO:0000313" key="5">
    <source>
        <dbReference type="Proteomes" id="UP000825701"/>
    </source>
</evidence>
<protein>
    <submittedName>
        <fullName evidence="4">Beta-lactamase family protein</fullName>
    </submittedName>
</protein>
<dbReference type="AlphaFoldDB" id="A0A9E6RAV5"/>
<dbReference type="RefSeq" id="WP_261404000.1">
    <property type="nucleotide sequence ID" value="NZ_CP081869.1"/>
</dbReference>
<feature type="domain" description="Beta-lactamase-related" evidence="3">
    <location>
        <begin position="45"/>
        <end position="310"/>
    </location>
</feature>
<name>A0A9E6RAV5_9HYPH</name>
<dbReference type="Pfam" id="PF00144">
    <property type="entry name" value="Beta-lactamase"/>
    <property type="match status" value="1"/>
</dbReference>
<dbReference type="InterPro" id="IPR012338">
    <property type="entry name" value="Beta-lactam/transpept-like"/>
</dbReference>
<feature type="compositionally biased region" description="Low complexity" evidence="1">
    <location>
        <begin position="351"/>
        <end position="363"/>
    </location>
</feature>
<dbReference type="Proteomes" id="UP000825701">
    <property type="component" value="Chromosome"/>
</dbReference>
<dbReference type="SUPFAM" id="SSF56601">
    <property type="entry name" value="beta-lactamase/transpeptidase-like"/>
    <property type="match status" value="1"/>
</dbReference>
<dbReference type="KEGG" id="cmet:K6K41_03830"/>
<evidence type="ECO:0000256" key="1">
    <source>
        <dbReference type="SAM" id="MobiDB-lite"/>
    </source>
</evidence>
<dbReference type="PANTHER" id="PTHR46825">
    <property type="entry name" value="D-ALANYL-D-ALANINE-CARBOXYPEPTIDASE/ENDOPEPTIDASE AMPH"/>
    <property type="match status" value="1"/>
</dbReference>
<feature type="signal peptide" evidence="2">
    <location>
        <begin position="1"/>
        <end position="20"/>
    </location>
</feature>
<dbReference type="EMBL" id="CP081869">
    <property type="protein sequence ID" value="QZO00807.1"/>
    <property type="molecule type" value="Genomic_DNA"/>
</dbReference>
<dbReference type="InterPro" id="IPR050491">
    <property type="entry name" value="AmpC-like"/>
</dbReference>
<evidence type="ECO:0000259" key="3">
    <source>
        <dbReference type="Pfam" id="PF00144"/>
    </source>
</evidence>
<evidence type="ECO:0000256" key="2">
    <source>
        <dbReference type="SAM" id="SignalP"/>
    </source>
</evidence>
<feature type="chain" id="PRO_5038716422" evidence="2">
    <location>
        <begin position="21"/>
        <end position="381"/>
    </location>
</feature>
<dbReference type="PANTHER" id="PTHR46825:SF9">
    <property type="entry name" value="BETA-LACTAMASE-RELATED DOMAIN-CONTAINING PROTEIN"/>
    <property type="match status" value="1"/>
</dbReference>
<sequence>MVRVAAALAVLLASSIGASAQEPAPKKDAQGGRMKAAFKSWAAQWGVQNASFAVMRDDDVVGLAKVGDGDPKAPRPVASLSKAITGVCVAELVESKKLSYGANLGKLLKAYFKKRPPADPAAKSITVGQLLNHAAGLTYDPTQGTAEFAALDFKKPDLTSVTAMALNRPLGAKTYVYNNANYAALGLVIESVTGKSYEKACSKLVLTPAGVKKAGFDPNWRIMASWGGWNISAVDYAKFLDHFRPGSKLLKSPPSSWPQVGLEGGAFYSIGTYQRISRDGVTYNFWHSGAWRWSAASIPERNVNYGAYFVVMFQNLRYVANYAPQPPSAAIGDLDNVMWAAAYPARFSTKPAAPSAAAPASEANGSDRGVEDIEIDRARQR</sequence>
<organism evidence="4 5">
    <name type="scientific">Chenggangzhangella methanolivorans</name>
    <dbReference type="NCBI Taxonomy" id="1437009"/>
    <lineage>
        <taxon>Bacteria</taxon>
        <taxon>Pseudomonadati</taxon>
        <taxon>Pseudomonadota</taxon>
        <taxon>Alphaproteobacteria</taxon>
        <taxon>Hyphomicrobiales</taxon>
        <taxon>Methylopilaceae</taxon>
        <taxon>Chenggangzhangella</taxon>
    </lineage>
</organism>
<gene>
    <name evidence="4" type="ORF">K6K41_03830</name>
</gene>
<reference evidence="4" key="1">
    <citation type="submission" date="2021-08" db="EMBL/GenBank/DDBJ databases">
        <authorList>
            <person name="Zhang H."/>
            <person name="Xu M."/>
            <person name="Yu Z."/>
            <person name="Yang L."/>
            <person name="Cai Y."/>
        </authorList>
    </citation>
    <scope>NUCLEOTIDE SEQUENCE</scope>
    <source>
        <strain evidence="4">CHL1</strain>
    </source>
</reference>